<gene>
    <name evidence="2" type="ORF">H6P81_012783</name>
</gene>
<dbReference type="AlphaFoldDB" id="A0AAV7ECS0"/>
<dbReference type="EMBL" id="JAINDJ010000005">
    <property type="protein sequence ID" value="KAG9446655.1"/>
    <property type="molecule type" value="Genomic_DNA"/>
</dbReference>
<comment type="caution">
    <text evidence="2">The sequence shown here is derived from an EMBL/GenBank/DDBJ whole genome shotgun (WGS) entry which is preliminary data.</text>
</comment>
<evidence type="ECO:0000256" key="1">
    <source>
        <dbReference type="SAM" id="MobiDB-lite"/>
    </source>
</evidence>
<organism evidence="2 3">
    <name type="scientific">Aristolochia fimbriata</name>
    <name type="common">White veined hardy Dutchman's pipe vine</name>
    <dbReference type="NCBI Taxonomy" id="158543"/>
    <lineage>
        <taxon>Eukaryota</taxon>
        <taxon>Viridiplantae</taxon>
        <taxon>Streptophyta</taxon>
        <taxon>Embryophyta</taxon>
        <taxon>Tracheophyta</taxon>
        <taxon>Spermatophyta</taxon>
        <taxon>Magnoliopsida</taxon>
        <taxon>Magnoliidae</taxon>
        <taxon>Piperales</taxon>
        <taxon>Aristolochiaceae</taxon>
        <taxon>Aristolochia</taxon>
    </lineage>
</organism>
<sequence>MAKKKREIGMGRKSVRQPCDHLRGRGPLRTILHGRKINGSIQAVNHALIARSPNHQPDFGACLLSAKDTSSTIL</sequence>
<evidence type="ECO:0000313" key="2">
    <source>
        <dbReference type="EMBL" id="KAG9446655.1"/>
    </source>
</evidence>
<dbReference type="Proteomes" id="UP000825729">
    <property type="component" value="Unassembled WGS sequence"/>
</dbReference>
<keyword evidence="3" id="KW-1185">Reference proteome</keyword>
<proteinExistence type="predicted"/>
<evidence type="ECO:0000313" key="3">
    <source>
        <dbReference type="Proteomes" id="UP000825729"/>
    </source>
</evidence>
<protein>
    <submittedName>
        <fullName evidence="2">Uncharacterized protein</fullName>
    </submittedName>
</protein>
<name>A0AAV7ECS0_ARIFI</name>
<accession>A0AAV7ECS0</accession>
<feature type="region of interest" description="Disordered" evidence="1">
    <location>
        <begin position="1"/>
        <end position="26"/>
    </location>
</feature>
<reference evidence="2 3" key="1">
    <citation type="submission" date="2021-07" db="EMBL/GenBank/DDBJ databases">
        <title>The Aristolochia fimbriata genome: insights into angiosperm evolution, floral development and chemical biosynthesis.</title>
        <authorList>
            <person name="Jiao Y."/>
        </authorList>
    </citation>
    <scope>NUCLEOTIDE SEQUENCE [LARGE SCALE GENOMIC DNA]</scope>
    <source>
        <strain evidence="2">IBCAS-2021</strain>
        <tissue evidence="2">Leaf</tissue>
    </source>
</reference>